<organism evidence="1 2">
    <name type="scientific">Paraburkholderia metrosideri</name>
    <dbReference type="NCBI Taxonomy" id="580937"/>
    <lineage>
        <taxon>Bacteria</taxon>
        <taxon>Pseudomonadati</taxon>
        <taxon>Pseudomonadota</taxon>
        <taxon>Betaproteobacteria</taxon>
        <taxon>Burkholderiales</taxon>
        <taxon>Burkholderiaceae</taxon>
        <taxon>Paraburkholderia</taxon>
    </lineage>
</organism>
<dbReference type="Proteomes" id="UP000598032">
    <property type="component" value="Unassembled WGS sequence"/>
</dbReference>
<comment type="caution">
    <text evidence="1">The sequence shown here is derived from an EMBL/GenBank/DDBJ whole genome shotgun (WGS) entry which is preliminary data.</text>
</comment>
<evidence type="ECO:0008006" key="3">
    <source>
        <dbReference type="Google" id="ProtNLM"/>
    </source>
</evidence>
<accession>A0ABM8P2B6</accession>
<gene>
    <name evidence="1" type="ORF">LMG28140_05449</name>
</gene>
<dbReference type="EMBL" id="CAJHCP010000013">
    <property type="protein sequence ID" value="CAD6554180.1"/>
    <property type="molecule type" value="Genomic_DNA"/>
</dbReference>
<sequence length="91" mass="9738">MVEGAVLGAVRCGEQVTRLLTTVALMWSKCIPTYLPLSAIGNALRSGTDLSTCPLRAVAVLLERFDDPLAMVALHFDHAVLDRSARAACRA</sequence>
<keyword evidence="2" id="KW-1185">Reference proteome</keyword>
<proteinExistence type="predicted"/>
<evidence type="ECO:0000313" key="2">
    <source>
        <dbReference type="Proteomes" id="UP000598032"/>
    </source>
</evidence>
<reference evidence="1 2" key="1">
    <citation type="submission" date="2020-10" db="EMBL/GenBank/DDBJ databases">
        <authorList>
            <person name="Peeters C."/>
        </authorList>
    </citation>
    <scope>NUCLEOTIDE SEQUENCE [LARGE SCALE GENOMIC DNA]</scope>
    <source>
        <strain evidence="1 2">LMG 28140</strain>
    </source>
</reference>
<name>A0ABM8P2B6_9BURK</name>
<protein>
    <recommendedName>
        <fullName evidence="3">2-oxoacid dehydrogenase acyltransferase catalytic domain-containing protein</fullName>
    </recommendedName>
</protein>
<evidence type="ECO:0000313" key="1">
    <source>
        <dbReference type="EMBL" id="CAD6554180.1"/>
    </source>
</evidence>